<dbReference type="InterPro" id="IPR052039">
    <property type="entry name" value="Caspase-related_regulators"/>
</dbReference>
<dbReference type="Proteomes" id="UP000199476">
    <property type="component" value="Unassembled WGS sequence"/>
</dbReference>
<dbReference type="GO" id="GO:0004197">
    <property type="term" value="F:cysteine-type endopeptidase activity"/>
    <property type="evidence" value="ECO:0007669"/>
    <property type="project" value="InterPro"/>
</dbReference>
<dbReference type="Gene3D" id="3.40.50.1460">
    <property type="match status" value="1"/>
</dbReference>
<reference evidence="2 3" key="1">
    <citation type="submission" date="2016-10" db="EMBL/GenBank/DDBJ databases">
        <authorList>
            <person name="de Groot N.N."/>
        </authorList>
    </citation>
    <scope>NUCLEOTIDE SEQUENCE [LARGE SCALE GENOMIC DNA]</scope>
    <source>
        <strain evidence="2 3">SLAS-1</strain>
    </source>
</reference>
<accession>A0A1G9RDW9</accession>
<dbReference type="EMBL" id="FNGO01000021">
    <property type="protein sequence ID" value="SDM21519.1"/>
    <property type="molecule type" value="Genomic_DNA"/>
</dbReference>
<dbReference type="PANTHER" id="PTHR22576:SF37">
    <property type="entry name" value="MUCOSA-ASSOCIATED LYMPHOID TISSUE LYMPHOMA TRANSLOCATION PROTEIN 1"/>
    <property type="match status" value="1"/>
</dbReference>
<name>A0A1G9RDW9_9FIRM</name>
<gene>
    <name evidence="2" type="ORF">SAMN04488692_12152</name>
</gene>
<dbReference type="RefSeq" id="WP_089761403.1">
    <property type="nucleotide sequence ID" value="NZ_FNGO01000021.1"/>
</dbReference>
<dbReference type="SUPFAM" id="SSF52129">
    <property type="entry name" value="Caspase-like"/>
    <property type="match status" value="1"/>
</dbReference>
<evidence type="ECO:0000259" key="1">
    <source>
        <dbReference type="Pfam" id="PF00656"/>
    </source>
</evidence>
<dbReference type="InterPro" id="IPR011600">
    <property type="entry name" value="Pept_C14_caspase"/>
</dbReference>
<dbReference type="GO" id="GO:0006508">
    <property type="term" value="P:proteolysis"/>
    <property type="evidence" value="ECO:0007669"/>
    <property type="project" value="InterPro"/>
</dbReference>
<keyword evidence="3" id="KW-1185">Reference proteome</keyword>
<dbReference type="InterPro" id="IPR029030">
    <property type="entry name" value="Caspase-like_dom_sf"/>
</dbReference>
<dbReference type="PANTHER" id="PTHR22576">
    <property type="entry name" value="MUCOSA ASSOCIATED LYMPHOID TISSUE LYMPHOMA TRANSLOCATION PROTEIN 1/PARACASPASE"/>
    <property type="match status" value="1"/>
</dbReference>
<dbReference type="OrthoDB" id="9812126at2"/>
<organism evidence="2 3">
    <name type="scientific">Halarsenatibacter silvermanii</name>
    <dbReference type="NCBI Taxonomy" id="321763"/>
    <lineage>
        <taxon>Bacteria</taxon>
        <taxon>Bacillati</taxon>
        <taxon>Bacillota</taxon>
        <taxon>Clostridia</taxon>
        <taxon>Halanaerobiales</taxon>
        <taxon>Halarsenatibacteraceae</taxon>
        <taxon>Halarsenatibacter</taxon>
    </lineage>
</organism>
<evidence type="ECO:0000313" key="3">
    <source>
        <dbReference type="Proteomes" id="UP000199476"/>
    </source>
</evidence>
<dbReference type="Pfam" id="PF00656">
    <property type="entry name" value="Peptidase_C14"/>
    <property type="match status" value="1"/>
</dbReference>
<proteinExistence type="predicted"/>
<protein>
    <submittedName>
        <fullName evidence="2">Caspase domain-containing protein</fullName>
    </submittedName>
</protein>
<dbReference type="AlphaFoldDB" id="A0A1G9RDW9"/>
<evidence type="ECO:0000313" key="2">
    <source>
        <dbReference type="EMBL" id="SDM21519.1"/>
    </source>
</evidence>
<sequence length="318" mass="36183">MRKALIIGINEYPSNPLNGCVNDALRISHLLEKNEDDSPNFDVKKITKPKRENLNSTIVKKSIKLLFNRGEPEIALFYFSGHGKEDQVEGNKICLPNSHTSEIEEISMQNIYNYAAQSSAREKIIILDCCYSGGFGRHPILGNQTVLDRGISIMSASREDEPSYEVSGKGIFSSLFCDALEGGAADVIGEIKLVNVYAYIDEALGAWDQRPIFKTNVSRFTKIRQTKPYIQKDILRKLTDYFSDPEELFDLDPSFEPDATPSDEKNEKIFKHLQKYRDCRLLEPVGADHMYFAAINNEKCRLTPLGKQYWRLVDKNKI</sequence>
<dbReference type="STRING" id="321763.SAMN04488692_12152"/>
<feature type="domain" description="Peptidase C14 caspase" evidence="1">
    <location>
        <begin position="1"/>
        <end position="184"/>
    </location>
</feature>